<dbReference type="EMBL" id="BCWF01000021">
    <property type="protein sequence ID" value="GAT27275.1"/>
    <property type="molecule type" value="Genomic_DNA"/>
</dbReference>
<reference evidence="3" key="2">
    <citation type="submission" date="2016-02" db="EMBL/GenBank/DDBJ databases">
        <title>Genome sequencing of Aspergillus luchuensis NBRC 4314.</title>
        <authorList>
            <person name="Yamada O."/>
        </authorList>
    </citation>
    <scope>NUCLEOTIDE SEQUENCE [LARGE SCALE GENOMIC DNA]</scope>
    <source>
        <strain evidence="3">RIB 2604</strain>
    </source>
</reference>
<feature type="compositionally biased region" description="Low complexity" evidence="1">
    <location>
        <begin position="79"/>
        <end position="98"/>
    </location>
</feature>
<evidence type="ECO:0000256" key="1">
    <source>
        <dbReference type="SAM" id="MobiDB-lite"/>
    </source>
</evidence>
<feature type="region of interest" description="Disordered" evidence="1">
    <location>
        <begin position="47"/>
        <end position="109"/>
    </location>
</feature>
<keyword evidence="2" id="KW-0808">Transferase</keyword>
<dbReference type="GO" id="GO:0016740">
    <property type="term" value="F:transferase activity"/>
    <property type="evidence" value="ECO:0007669"/>
    <property type="project" value="UniProtKB-KW"/>
</dbReference>
<sequence>MEQAPEWPASRVEGLVGFGDANWGLFDLLPPREYGEGFEQFKPFDLQQEQQEQRERDTATELMMDGLAGRKEGNQDEPATSATATAMTMTTTTTKAASFVPPAKPRTTT</sequence>
<dbReference type="Proteomes" id="UP000075230">
    <property type="component" value="Unassembled WGS sequence"/>
</dbReference>
<gene>
    <name evidence="2" type="ORF">RIB2604_02109630</name>
</gene>
<comment type="caution">
    <text evidence="2">The sequence shown here is derived from an EMBL/GenBank/DDBJ whole genome shotgun (WGS) entry which is preliminary data.</text>
</comment>
<name>A0A146FNA2_ASPKA</name>
<protein>
    <submittedName>
        <fullName evidence="2">Phosphotransferase family protein</fullName>
    </submittedName>
</protein>
<evidence type="ECO:0000313" key="2">
    <source>
        <dbReference type="EMBL" id="GAT27275.1"/>
    </source>
</evidence>
<accession>A0A146FNA2</accession>
<dbReference type="AlphaFoldDB" id="A0A146FNA2"/>
<proteinExistence type="predicted"/>
<reference evidence="2 3" key="1">
    <citation type="journal article" date="2016" name="DNA Res.">
        <title>Genome sequence of Aspergillus luchuensis NBRC 4314.</title>
        <authorList>
            <person name="Yamada O."/>
            <person name="Machida M."/>
            <person name="Hosoyama A."/>
            <person name="Goto M."/>
            <person name="Takahashi T."/>
            <person name="Futagami T."/>
            <person name="Yamagata Y."/>
            <person name="Takeuchi M."/>
            <person name="Kobayashi T."/>
            <person name="Koike H."/>
            <person name="Abe K."/>
            <person name="Asai K."/>
            <person name="Arita M."/>
            <person name="Fujita N."/>
            <person name="Fukuda K."/>
            <person name="Higa K."/>
            <person name="Horikawa H."/>
            <person name="Ishikawa T."/>
            <person name="Jinno K."/>
            <person name="Kato Y."/>
            <person name="Kirimura K."/>
            <person name="Mizutani O."/>
            <person name="Nakasone K."/>
            <person name="Sano M."/>
            <person name="Shiraishi Y."/>
            <person name="Tsukahara M."/>
            <person name="Gomi K."/>
        </authorList>
    </citation>
    <scope>NUCLEOTIDE SEQUENCE [LARGE SCALE GENOMIC DNA]</scope>
    <source>
        <strain evidence="2 3">RIB 2604</strain>
    </source>
</reference>
<evidence type="ECO:0000313" key="3">
    <source>
        <dbReference type="Proteomes" id="UP000075230"/>
    </source>
</evidence>
<organism evidence="2 3">
    <name type="scientific">Aspergillus kawachii</name>
    <name type="common">White koji mold</name>
    <name type="synonym">Aspergillus awamori var. kawachi</name>
    <dbReference type="NCBI Taxonomy" id="1069201"/>
    <lineage>
        <taxon>Eukaryota</taxon>
        <taxon>Fungi</taxon>
        <taxon>Dikarya</taxon>
        <taxon>Ascomycota</taxon>
        <taxon>Pezizomycotina</taxon>
        <taxon>Eurotiomycetes</taxon>
        <taxon>Eurotiomycetidae</taxon>
        <taxon>Eurotiales</taxon>
        <taxon>Aspergillaceae</taxon>
        <taxon>Aspergillus</taxon>
        <taxon>Aspergillus subgen. Circumdati</taxon>
    </lineage>
</organism>